<keyword evidence="5" id="KW-0175">Coiled coil</keyword>
<evidence type="ECO:0000256" key="3">
    <source>
        <dbReference type="ARBA" id="ARBA00029447"/>
    </source>
</evidence>
<dbReference type="InterPro" id="IPR004089">
    <property type="entry name" value="MCPsignal_dom"/>
</dbReference>
<evidence type="ECO:0000313" key="10">
    <source>
        <dbReference type="Proteomes" id="UP000252884"/>
    </source>
</evidence>
<dbReference type="GO" id="GO:0004888">
    <property type="term" value="F:transmembrane signaling receptor activity"/>
    <property type="evidence" value="ECO:0007669"/>
    <property type="project" value="InterPro"/>
</dbReference>
<evidence type="ECO:0000313" key="9">
    <source>
        <dbReference type="EMBL" id="RCW69555.1"/>
    </source>
</evidence>
<evidence type="ECO:0000259" key="8">
    <source>
        <dbReference type="PROSITE" id="PS50111"/>
    </source>
</evidence>
<comment type="similarity">
    <text evidence="3">Belongs to the methyl-accepting chemotaxis (MCP) protein family.</text>
</comment>
<evidence type="ECO:0000256" key="7">
    <source>
        <dbReference type="SAM" id="Phobius"/>
    </source>
</evidence>
<evidence type="ECO:0000256" key="4">
    <source>
        <dbReference type="PROSITE-ProRule" id="PRU00284"/>
    </source>
</evidence>
<keyword evidence="9" id="KW-0675">Receptor</keyword>
<feature type="coiled-coil region" evidence="5">
    <location>
        <begin position="489"/>
        <end position="519"/>
    </location>
</feature>
<dbReference type="FunFam" id="1.10.287.950:FF:000001">
    <property type="entry name" value="Methyl-accepting chemotaxis sensory transducer"/>
    <property type="match status" value="1"/>
</dbReference>
<dbReference type="RefSeq" id="WP_114469949.1">
    <property type="nucleotide sequence ID" value="NZ_QPJK01000006.1"/>
</dbReference>
<evidence type="ECO:0000256" key="5">
    <source>
        <dbReference type="SAM" id="Coils"/>
    </source>
</evidence>
<dbReference type="PROSITE" id="PS50111">
    <property type="entry name" value="CHEMOTAXIS_TRANSDUC_2"/>
    <property type="match status" value="1"/>
</dbReference>
<dbReference type="InterPro" id="IPR004090">
    <property type="entry name" value="Chemotax_Me-accpt_rcpt"/>
</dbReference>
<dbReference type="Gene3D" id="1.10.287.950">
    <property type="entry name" value="Methyl-accepting chemotaxis protein"/>
    <property type="match status" value="1"/>
</dbReference>
<dbReference type="OrthoDB" id="5441488at2"/>
<dbReference type="PANTHER" id="PTHR43531">
    <property type="entry name" value="PROTEIN ICFG"/>
    <property type="match status" value="1"/>
</dbReference>
<keyword evidence="7" id="KW-1133">Transmembrane helix</keyword>
<comment type="subcellular location">
    <subcellularLocation>
        <location evidence="1">Membrane</location>
    </subcellularLocation>
</comment>
<protein>
    <submittedName>
        <fullName evidence="9">Methyl-accepting chemotaxis protein-1 (Serine sensor receptor)</fullName>
    </submittedName>
</protein>
<dbReference type="AlphaFoldDB" id="A0A368XNX4"/>
<keyword evidence="7" id="KW-0812">Transmembrane</keyword>
<proteinExistence type="inferred from homology"/>
<keyword evidence="4" id="KW-0807">Transducer</keyword>
<dbReference type="CDD" id="cd11386">
    <property type="entry name" value="MCP_signal"/>
    <property type="match status" value="1"/>
</dbReference>
<feature type="transmembrane region" description="Helical" evidence="7">
    <location>
        <begin position="193"/>
        <end position="213"/>
    </location>
</feature>
<dbReference type="EMBL" id="QPJK01000006">
    <property type="protein sequence ID" value="RCW69555.1"/>
    <property type="molecule type" value="Genomic_DNA"/>
</dbReference>
<feature type="region of interest" description="Disordered" evidence="6">
    <location>
        <begin position="526"/>
        <end position="572"/>
    </location>
</feature>
<dbReference type="PANTHER" id="PTHR43531:SF14">
    <property type="entry name" value="METHYL-ACCEPTING CHEMOTAXIS PROTEIN I-RELATED"/>
    <property type="match status" value="1"/>
</dbReference>
<feature type="domain" description="Methyl-accepting transducer" evidence="8">
    <location>
        <begin position="274"/>
        <end position="503"/>
    </location>
</feature>
<sequence>MKSPSIKRQLAIAFGTLALLVLLVCYFALGSLGEVNRQFADYVLGEARRESLAVNVRILASARATAVRDMVLVRSADQIAQHKDAAVKSHEELQSTMAALKQEVAGAGISARERAMVAAIDKVESAYAPVALSIVQLAANDRRAEAVEKINVECRPLLAQLLATSRDYAAYIQSQGTAKVDEAAAAYASQRTMLLAVSAGAVAMAMLLGWLIVRRLFAALGAEPAELNAAARRVAQGDLGPVPGVDDAPAGSVLASMGAMQRQLVTLIGQVRGAADSIATASEQIAQGNLDLSSRTEEQAAALQQTAATMDEVGTTVRNTAANAQQANQLAQDASGIAVQGGAAFSRVVSTMRGINDSSKKIAEIITVIDGIAFQTNILALNAAVEAARAGEQGRGFAVVATEVRNLARRSADAAKEIKTLITDSVEQVADGSVQVGQAGETLQEIVDAIQRVSDIVGEISVASAEQSQGVGQVGEAISQMDHVTQQNAALVEESAAAAENLKQQAQQLVDTVAMFKLDAHEANNAHEAHAPQWPASASASAQRNRAASPRALRLQTAMAPTVRDTGGWTRI</sequence>
<reference evidence="9 10" key="1">
    <citation type="submission" date="2018-07" db="EMBL/GenBank/DDBJ databases">
        <title>Genomic Encyclopedia of Type Strains, Phase IV (KMG-IV): sequencing the most valuable type-strain genomes for metagenomic binning, comparative biology and taxonomic classification.</title>
        <authorList>
            <person name="Goeker M."/>
        </authorList>
    </citation>
    <scope>NUCLEOTIDE SEQUENCE [LARGE SCALE GENOMIC DNA]</scope>
    <source>
        <strain evidence="9 10">DSM 21634</strain>
    </source>
</reference>
<name>A0A368XNX4_9BURK</name>
<gene>
    <name evidence="9" type="ORF">DES41_106429</name>
</gene>
<dbReference type="Pfam" id="PF00015">
    <property type="entry name" value="MCPsignal"/>
    <property type="match status" value="1"/>
</dbReference>
<feature type="compositionally biased region" description="Low complexity" evidence="6">
    <location>
        <begin position="536"/>
        <end position="552"/>
    </location>
</feature>
<keyword evidence="10" id="KW-1185">Reference proteome</keyword>
<organism evidence="9 10">
    <name type="scientific">Pseudorhodoferax soli</name>
    <dbReference type="NCBI Taxonomy" id="545864"/>
    <lineage>
        <taxon>Bacteria</taxon>
        <taxon>Pseudomonadati</taxon>
        <taxon>Pseudomonadota</taxon>
        <taxon>Betaproteobacteria</taxon>
        <taxon>Burkholderiales</taxon>
        <taxon>Comamonadaceae</taxon>
    </lineage>
</organism>
<evidence type="ECO:0000256" key="2">
    <source>
        <dbReference type="ARBA" id="ARBA00022481"/>
    </source>
</evidence>
<dbReference type="PRINTS" id="PR00260">
    <property type="entry name" value="CHEMTRNSDUCR"/>
</dbReference>
<dbReference type="GO" id="GO:0007165">
    <property type="term" value="P:signal transduction"/>
    <property type="evidence" value="ECO:0007669"/>
    <property type="project" value="UniProtKB-KW"/>
</dbReference>
<dbReference type="InterPro" id="IPR051310">
    <property type="entry name" value="MCP_chemotaxis"/>
</dbReference>
<accession>A0A368XNX4</accession>
<keyword evidence="2" id="KW-0488">Methylation</keyword>
<dbReference type="Proteomes" id="UP000252884">
    <property type="component" value="Unassembled WGS sequence"/>
</dbReference>
<dbReference type="GO" id="GO:0005886">
    <property type="term" value="C:plasma membrane"/>
    <property type="evidence" value="ECO:0007669"/>
    <property type="project" value="TreeGrafter"/>
</dbReference>
<keyword evidence="7" id="KW-0472">Membrane</keyword>
<evidence type="ECO:0000256" key="6">
    <source>
        <dbReference type="SAM" id="MobiDB-lite"/>
    </source>
</evidence>
<dbReference type="SUPFAM" id="SSF58104">
    <property type="entry name" value="Methyl-accepting chemotaxis protein (MCP) signaling domain"/>
    <property type="match status" value="1"/>
</dbReference>
<dbReference type="SMART" id="SM00283">
    <property type="entry name" value="MA"/>
    <property type="match status" value="1"/>
</dbReference>
<comment type="caution">
    <text evidence="9">The sequence shown here is derived from an EMBL/GenBank/DDBJ whole genome shotgun (WGS) entry which is preliminary data.</text>
</comment>
<evidence type="ECO:0000256" key="1">
    <source>
        <dbReference type="ARBA" id="ARBA00004370"/>
    </source>
</evidence>
<dbReference type="GO" id="GO:0006935">
    <property type="term" value="P:chemotaxis"/>
    <property type="evidence" value="ECO:0007669"/>
    <property type="project" value="InterPro"/>
</dbReference>